<accession>A0ABN1FJZ5</accession>
<dbReference type="Gene3D" id="3.20.20.80">
    <property type="entry name" value="Glycosidases"/>
    <property type="match status" value="1"/>
</dbReference>
<proteinExistence type="inferred from homology"/>
<comment type="caution">
    <text evidence="8">The sequence shown here is derived from an EMBL/GenBank/DDBJ whole genome shotgun (WGS) entry which is preliminary data.</text>
</comment>
<evidence type="ECO:0000256" key="1">
    <source>
        <dbReference type="ARBA" id="ARBA00004071"/>
    </source>
</evidence>
<evidence type="ECO:0000256" key="4">
    <source>
        <dbReference type="ARBA" id="ARBA00022729"/>
    </source>
</evidence>
<protein>
    <recommendedName>
        <fullName evidence="3">alpha-L-fucosidase</fullName>
        <ecNumber evidence="3">3.2.1.51</ecNumber>
    </recommendedName>
</protein>
<evidence type="ECO:0000256" key="5">
    <source>
        <dbReference type="ARBA" id="ARBA00022801"/>
    </source>
</evidence>
<dbReference type="SUPFAM" id="SSF51445">
    <property type="entry name" value="(Trans)glycosidases"/>
    <property type="match status" value="1"/>
</dbReference>
<dbReference type="PANTHER" id="PTHR10030">
    <property type="entry name" value="ALPHA-L-FUCOSIDASE"/>
    <property type="match status" value="1"/>
</dbReference>
<evidence type="ECO:0000256" key="2">
    <source>
        <dbReference type="ARBA" id="ARBA00007951"/>
    </source>
</evidence>
<dbReference type="InterPro" id="IPR017853">
    <property type="entry name" value="GH"/>
</dbReference>
<organism evidence="8 9">
    <name type="scientific">Virgibacillus siamensis</name>
    <dbReference type="NCBI Taxonomy" id="480071"/>
    <lineage>
        <taxon>Bacteria</taxon>
        <taxon>Bacillati</taxon>
        <taxon>Bacillota</taxon>
        <taxon>Bacilli</taxon>
        <taxon>Bacillales</taxon>
        <taxon>Bacillaceae</taxon>
        <taxon>Virgibacillus</taxon>
    </lineage>
</organism>
<dbReference type="EC" id="3.2.1.51" evidence="3"/>
<dbReference type="InterPro" id="IPR016286">
    <property type="entry name" value="FUC_metazoa-typ"/>
</dbReference>
<sequence length="549" mass="62130">MLSEISNKNLIGILGKNGWKSDSHVTNWQKLAYGLFIHWGIYSKLGGVWDNQPVKEGYSEQIQMWQGISREDYLRVAEQFSAEKFDPKAICQLAKDAGMKYIVFTTKHHDGFCMFATKTTSYNIVEATPFGQDALYLLADECQKHGLKLGLYFSLVDWNQGHEFDKDNGNSIPESLEVIIKEQLKELLSNYGPIAELWFDMGAPTLDQSNAIVSLVHDYQPEAMINSRIWNNAGDFRTLSDNEIPTEDIDTVWQAPASINHATWGYRSWQQRDDFSIKLDTLIHNLIKVRAKGGNYLLNIGPRGDGSVVEYEADMLREIGAWLRRHPGIVHGNQSVNIPVQRWGQIMAGQDELYLYLTGSSVGDTITLPGLASPVLEITEDNSNQELRWEQNSYVLTIYVPKQFNESFVPVLKVKLSEEVRIIPDNVVVPREGKWTISPEYVSFAHGYYDEGNYTSMQLTTVKLTTFLAAAYEREVSIQFQGTANLEYRYQIQLGEQVKIVTGRELLGDMVGSFTVPALEVVPMSIALADPTYNDQDLGIEMEQIIVHT</sequence>
<comment type="similarity">
    <text evidence="2">Belongs to the glycosyl hydrolase 29 family.</text>
</comment>
<evidence type="ECO:0000313" key="9">
    <source>
        <dbReference type="Proteomes" id="UP001500866"/>
    </source>
</evidence>
<gene>
    <name evidence="8" type="ORF">GCM10009001_05770</name>
</gene>
<keyword evidence="6" id="KW-0326">Glycosidase</keyword>
<dbReference type="Pfam" id="PF01120">
    <property type="entry name" value="Alpha_L_fucos"/>
    <property type="match status" value="1"/>
</dbReference>
<dbReference type="EMBL" id="BAAADS010000001">
    <property type="protein sequence ID" value="GAA0592437.1"/>
    <property type="molecule type" value="Genomic_DNA"/>
</dbReference>
<evidence type="ECO:0000256" key="3">
    <source>
        <dbReference type="ARBA" id="ARBA00012662"/>
    </source>
</evidence>
<dbReference type="PANTHER" id="PTHR10030:SF37">
    <property type="entry name" value="ALPHA-L-FUCOSIDASE-RELATED"/>
    <property type="match status" value="1"/>
</dbReference>
<evidence type="ECO:0000259" key="7">
    <source>
        <dbReference type="Pfam" id="PF01120"/>
    </source>
</evidence>
<dbReference type="PRINTS" id="PR00741">
    <property type="entry name" value="GLHYDRLASE29"/>
</dbReference>
<evidence type="ECO:0000256" key="6">
    <source>
        <dbReference type="ARBA" id="ARBA00023295"/>
    </source>
</evidence>
<dbReference type="RefSeq" id="WP_343810116.1">
    <property type="nucleotide sequence ID" value="NZ_BAAADS010000001.1"/>
</dbReference>
<keyword evidence="4" id="KW-0732">Signal</keyword>
<feature type="domain" description="Glycoside hydrolase family 29 N-terminal" evidence="7">
    <location>
        <begin position="24"/>
        <end position="325"/>
    </location>
</feature>
<dbReference type="SMART" id="SM00812">
    <property type="entry name" value="Alpha_L_fucos"/>
    <property type="match status" value="1"/>
</dbReference>
<reference evidence="8 9" key="1">
    <citation type="journal article" date="2019" name="Int. J. Syst. Evol. Microbiol.">
        <title>The Global Catalogue of Microorganisms (GCM) 10K type strain sequencing project: providing services to taxonomists for standard genome sequencing and annotation.</title>
        <authorList>
            <consortium name="The Broad Institute Genomics Platform"/>
            <consortium name="The Broad Institute Genome Sequencing Center for Infectious Disease"/>
            <person name="Wu L."/>
            <person name="Ma J."/>
        </authorList>
    </citation>
    <scope>NUCLEOTIDE SEQUENCE [LARGE SCALE GENOMIC DNA]</scope>
    <source>
        <strain evidence="8 9">JCM 15395</strain>
    </source>
</reference>
<name>A0ABN1FJZ5_9BACI</name>
<keyword evidence="5" id="KW-0378">Hydrolase</keyword>
<evidence type="ECO:0000313" key="8">
    <source>
        <dbReference type="EMBL" id="GAA0592437.1"/>
    </source>
</evidence>
<keyword evidence="9" id="KW-1185">Reference proteome</keyword>
<dbReference type="InterPro" id="IPR057739">
    <property type="entry name" value="Glyco_hydro_29_N"/>
</dbReference>
<comment type="function">
    <text evidence="1">Alpha-L-fucosidase is responsible for hydrolyzing the alpha-1,6-linked fucose joined to the reducing-end N-acetylglucosamine of the carbohydrate moieties of glycoproteins.</text>
</comment>
<dbReference type="InterPro" id="IPR000933">
    <property type="entry name" value="Glyco_hydro_29"/>
</dbReference>
<dbReference type="Proteomes" id="UP001500866">
    <property type="component" value="Unassembled WGS sequence"/>
</dbReference>